<organism evidence="4 5">
    <name type="scientific">Pseudomonas gingeri</name>
    <dbReference type="NCBI Taxonomy" id="117681"/>
    <lineage>
        <taxon>Bacteria</taxon>
        <taxon>Pseudomonadati</taxon>
        <taxon>Pseudomonadota</taxon>
        <taxon>Gammaproteobacteria</taxon>
        <taxon>Pseudomonadales</taxon>
        <taxon>Pseudomonadaceae</taxon>
        <taxon>Pseudomonas</taxon>
    </lineage>
</organism>
<evidence type="ECO:0000256" key="2">
    <source>
        <dbReference type="ARBA" id="ARBA00023315"/>
    </source>
</evidence>
<dbReference type="PANTHER" id="PTHR43877">
    <property type="entry name" value="AMINOALKYLPHOSPHONATE N-ACETYLTRANSFERASE-RELATED-RELATED"/>
    <property type="match status" value="1"/>
</dbReference>
<dbReference type="Pfam" id="PF00583">
    <property type="entry name" value="Acetyltransf_1"/>
    <property type="match status" value="1"/>
</dbReference>
<sequence length="163" mass="18483">MVRGGGVGDGLVSGHWRFRPALGADLAFARELTRQNMMAYYCEYNLLWLDEAFDQAWAGRQNELLCDGEQVLGFVSFSRDARALYIRELQLIEAGRGQGLGGWLIRQAREIAFREGRRELRLTVFKSNPAQRLYLRQGLAVVGEDECFLRMSLTASRPTSGNY</sequence>
<dbReference type="Proteomes" id="UP000522864">
    <property type="component" value="Unassembled WGS sequence"/>
</dbReference>
<reference evidence="4 5" key="1">
    <citation type="submission" date="2020-04" db="EMBL/GenBank/DDBJ databases">
        <title>Molecular characterization of pseudomonads from Agaricus bisporus reveal novel blotch 2 pathogens in Western Europe.</title>
        <authorList>
            <person name="Taparia T."/>
            <person name="Krijger M."/>
            <person name="Haynes E."/>
            <person name="Elpinstone J.G."/>
            <person name="Noble R."/>
            <person name="Van Der Wolf J."/>
        </authorList>
    </citation>
    <scope>NUCLEOTIDE SEQUENCE [LARGE SCALE GENOMIC DNA]</scope>
    <source>
        <strain evidence="4 5">G9001</strain>
    </source>
</reference>
<evidence type="ECO:0000313" key="5">
    <source>
        <dbReference type="Proteomes" id="UP000522864"/>
    </source>
</evidence>
<feature type="domain" description="N-acetyltransferase" evidence="3">
    <location>
        <begin position="16"/>
        <end position="156"/>
    </location>
</feature>
<proteinExistence type="predicted"/>
<dbReference type="PROSITE" id="PS51186">
    <property type="entry name" value="GNAT"/>
    <property type="match status" value="1"/>
</dbReference>
<evidence type="ECO:0000313" key="4">
    <source>
        <dbReference type="EMBL" id="NWB87020.1"/>
    </source>
</evidence>
<protein>
    <submittedName>
        <fullName evidence="4">GNAT family N-acetyltransferase</fullName>
    </submittedName>
</protein>
<dbReference type="SUPFAM" id="SSF55729">
    <property type="entry name" value="Acyl-CoA N-acyltransferases (Nat)"/>
    <property type="match status" value="1"/>
</dbReference>
<name>A0A7Y7WSQ8_9PSED</name>
<keyword evidence="1 4" id="KW-0808">Transferase</keyword>
<dbReference type="AlphaFoldDB" id="A0A7Y7WSQ8"/>
<dbReference type="PANTHER" id="PTHR43877:SF2">
    <property type="entry name" value="AMINOALKYLPHOSPHONATE N-ACETYLTRANSFERASE-RELATED"/>
    <property type="match status" value="1"/>
</dbReference>
<dbReference type="EMBL" id="JACAQA010000015">
    <property type="protein sequence ID" value="NWB87020.1"/>
    <property type="molecule type" value="Genomic_DNA"/>
</dbReference>
<evidence type="ECO:0000259" key="3">
    <source>
        <dbReference type="PROSITE" id="PS51186"/>
    </source>
</evidence>
<evidence type="ECO:0000256" key="1">
    <source>
        <dbReference type="ARBA" id="ARBA00022679"/>
    </source>
</evidence>
<dbReference type="Gene3D" id="3.40.630.30">
    <property type="match status" value="1"/>
</dbReference>
<dbReference type="GO" id="GO:0016747">
    <property type="term" value="F:acyltransferase activity, transferring groups other than amino-acyl groups"/>
    <property type="evidence" value="ECO:0007669"/>
    <property type="project" value="InterPro"/>
</dbReference>
<dbReference type="CDD" id="cd04301">
    <property type="entry name" value="NAT_SF"/>
    <property type="match status" value="1"/>
</dbReference>
<dbReference type="RefSeq" id="WP_177101952.1">
    <property type="nucleotide sequence ID" value="NZ_JACAQA010000015.1"/>
</dbReference>
<dbReference type="InterPro" id="IPR050832">
    <property type="entry name" value="Bact_Acetyltransf"/>
</dbReference>
<comment type="caution">
    <text evidence="4">The sequence shown here is derived from an EMBL/GenBank/DDBJ whole genome shotgun (WGS) entry which is preliminary data.</text>
</comment>
<dbReference type="InterPro" id="IPR016181">
    <property type="entry name" value="Acyl_CoA_acyltransferase"/>
</dbReference>
<dbReference type="InterPro" id="IPR000182">
    <property type="entry name" value="GNAT_dom"/>
</dbReference>
<gene>
    <name evidence="4" type="ORF">HX830_19260</name>
</gene>
<keyword evidence="2" id="KW-0012">Acyltransferase</keyword>
<accession>A0A7Y7WSQ8</accession>